<keyword evidence="2" id="KW-1185">Reference proteome</keyword>
<evidence type="ECO:0008006" key="3">
    <source>
        <dbReference type="Google" id="ProtNLM"/>
    </source>
</evidence>
<proteinExistence type="predicted"/>
<evidence type="ECO:0000313" key="2">
    <source>
        <dbReference type="Proteomes" id="UP000265703"/>
    </source>
</evidence>
<organism evidence="1 2">
    <name type="scientific">Glomus cerebriforme</name>
    <dbReference type="NCBI Taxonomy" id="658196"/>
    <lineage>
        <taxon>Eukaryota</taxon>
        <taxon>Fungi</taxon>
        <taxon>Fungi incertae sedis</taxon>
        <taxon>Mucoromycota</taxon>
        <taxon>Glomeromycotina</taxon>
        <taxon>Glomeromycetes</taxon>
        <taxon>Glomerales</taxon>
        <taxon>Glomeraceae</taxon>
        <taxon>Glomus</taxon>
    </lineage>
</organism>
<comment type="caution">
    <text evidence="1">The sequence shown here is derived from an EMBL/GenBank/DDBJ whole genome shotgun (WGS) entry which is preliminary data.</text>
</comment>
<dbReference type="AlphaFoldDB" id="A0A397T724"/>
<dbReference type="EMBL" id="QKYT01000167">
    <property type="protein sequence ID" value="RIA90901.1"/>
    <property type="molecule type" value="Genomic_DNA"/>
</dbReference>
<protein>
    <recommendedName>
        <fullName evidence="3">BACK domain-containing protein</fullName>
    </recommendedName>
</protein>
<dbReference type="Proteomes" id="UP000265703">
    <property type="component" value="Unassembled WGS sequence"/>
</dbReference>
<sequence>MEFIYFTNNFKQDGLCINNEIIIWESILKWACGQQPVMQQDIDKWNKKED</sequence>
<evidence type="ECO:0000313" key="1">
    <source>
        <dbReference type="EMBL" id="RIA90901.1"/>
    </source>
</evidence>
<name>A0A397T724_9GLOM</name>
<gene>
    <name evidence="1" type="ORF">C1645_822731</name>
</gene>
<accession>A0A397T724</accession>
<reference evidence="1 2" key="1">
    <citation type="submission" date="2018-06" db="EMBL/GenBank/DDBJ databases">
        <title>Comparative genomics reveals the genomic features of Rhizophagus irregularis, R. cerebriforme, R. diaphanum and Gigaspora rosea, and their symbiotic lifestyle signature.</title>
        <authorList>
            <person name="Morin E."/>
            <person name="San Clemente H."/>
            <person name="Chen E.C.H."/>
            <person name="De La Providencia I."/>
            <person name="Hainaut M."/>
            <person name="Kuo A."/>
            <person name="Kohler A."/>
            <person name="Murat C."/>
            <person name="Tang N."/>
            <person name="Roy S."/>
            <person name="Loubradou J."/>
            <person name="Henrissat B."/>
            <person name="Grigoriev I.V."/>
            <person name="Corradi N."/>
            <person name="Roux C."/>
            <person name="Martin F.M."/>
        </authorList>
    </citation>
    <scope>NUCLEOTIDE SEQUENCE [LARGE SCALE GENOMIC DNA]</scope>
    <source>
        <strain evidence="1 2">DAOM 227022</strain>
    </source>
</reference>